<feature type="transmembrane region" description="Helical" evidence="5">
    <location>
        <begin position="232"/>
        <end position="255"/>
    </location>
</feature>
<dbReference type="GO" id="GO:0016020">
    <property type="term" value="C:membrane"/>
    <property type="evidence" value="ECO:0007669"/>
    <property type="project" value="UniProtKB-SubCell"/>
</dbReference>
<dbReference type="InterPro" id="IPR036259">
    <property type="entry name" value="MFS_trans_sf"/>
</dbReference>
<feature type="transmembrane region" description="Helical" evidence="5">
    <location>
        <begin position="170"/>
        <end position="187"/>
    </location>
</feature>
<dbReference type="PRINTS" id="PR01036">
    <property type="entry name" value="TCRTETB"/>
</dbReference>
<dbReference type="eggNOG" id="COG0477">
    <property type="taxonomic scope" value="Bacteria"/>
</dbReference>
<organism evidence="7 8">
    <name type="scientific">Rhizobium rhizogenes (strain K84 / ATCC BAA-868)</name>
    <name type="common">Agrobacterium radiobacter</name>
    <dbReference type="NCBI Taxonomy" id="311403"/>
    <lineage>
        <taxon>Bacteria</taxon>
        <taxon>Pseudomonadati</taxon>
        <taxon>Pseudomonadota</taxon>
        <taxon>Alphaproteobacteria</taxon>
        <taxon>Hyphomicrobiales</taxon>
        <taxon>Rhizobiaceae</taxon>
        <taxon>Rhizobium/Agrobacterium group</taxon>
        <taxon>Rhizobium</taxon>
    </lineage>
</organism>
<accession>B9JHJ2</accession>
<dbReference type="PANTHER" id="PTHR42718">
    <property type="entry name" value="MAJOR FACILITATOR SUPERFAMILY MULTIDRUG TRANSPORTER MFSC"/>
    <property type="match status" value="1"/>
</dbReference>
<evidence type="ECO:0000256" key="4">
    <source>
        <dbReference type="ARBA" id="ARBA00023136"/>
    </source>
</evidence>
<evidence type="ECO:0000259" key="6">
    <source>
        <dbReference type="PROSITE" id="PS50850"/>
    </source>
</evidence>
<feature type="transmembrane region" description="Helical" evidence="5">
    <location>
        <begin position="309"/>
        <end position="329"/>
    </location>
</feature>
<dbReference type="HOGENOM" id="CLU_000960_28_2_5"/>
<dbReference type="InterPro" id="IPR011701">
    <property type="entry name" value="MFS"/>
</dbReference>
<dbReference type="InterPro" id="IPR020846">
    <property type="entry name" value="MFS_dom"/>
</dbReference>
<feature type="transmembrane region" description="Helical" evidence="5">
    <location>
        <begin position="276"/>
        <end position="303"/>
    </location>
</feature>
<dbReference type="SUPFAM" id="SSF103473">
    <property type="entry name" value="MFS general substrate transporter"/>
    <property type="match status" value="1"/>
</dbReference>
<feature type="transmembrane region" description="Helical" evidence="5">
    <location>
        <begin position="451"/>
        <end position="471"/>
    </location>
</feature>
<feature type="transmembrane region" description="Helical" evidence="5">
    <location>
        <begin position="52"/>
        <end position="70"/>
    </location>
</feature>
<evidence type="ECO:0000313" key="7">
    <source>
        <dbReference type="EMBL" id="ACM29385.1"/>
    </source>
</evidence>
<feature type="transmembrane region" description="Helical" evidence="5">
    <location>
        <begin position="341"/>
        <end position="359"/>
    </location>
</feature>
<feature type="transmembrane region" description="Helical" evidence="5">
    <location>
        <begin position="12"/>
        <end position="32"/>
    </location>
</feature>
<dbReference type="EMBL" id="CP000629">
    <property type="protein sequence ID" value="ACM29385.1"/>
    <property type="molecule type" value="Genomic_DNA"/>
</dbReference>
<dbReference type="Proteomes" id="UP000001600">
    <property type="component" value="Chromosome 2"/>
</dbReference>
<dbReference type="KEGG" id="ara:Arad_8010"/>
<sequence length="478" mass="50543">MTPVSVETEKAGAWSSLAVLLTGNFLTILDLFIVNTALPDIQRRLHASNGELQLIMVAYSLTYGALLLNGARLGDLYGRRKLFLVGMAIFALGSLLCALAPSPWSLIGARAVQGIGAALLMPQVYASLRVLFEGDDRRRAFSVMGAVQGVAGAASQVIGGYLLVLNIGDIGWRLVFLVNLPVAFYALIAGKRMIVETRALASPKLDLWGAVLGATALTLILLPVMVGQEHHWPWWAIIAPLLSLPMFLCFGFYEARLARRGGVPIIDISLFKKKNFVLGVLAGFLFFSAIGSFSLSLTILLQVGLGQTALEAGTFFVPSTIAFFIGSLLSEPLAKRGEHRALFLGMTVFAAGLLTAVLSDLAVGHYILILSTSVILQGLGQGIVIPLLLNMILSTVSSEEAGMASGAFSTMQIAGSAFGVSIVGAILFSVLEHIGGTASLAHPAAKAYGEAFSIAGIYNLIAIVLGLALLARIQMSRQ</sequence>
<dbReference type="PANTHER" id="PTHR42718:SF39">
    <property type="entry name" value="ACTINORHODIN TRANSPORTER-RELATED"/>
    <property type="match status" value="1"/>
</dbReference>
<keyword evidence="3 5" id="KW-1133">Transmembrane helix</keyword>
<evidence type="ECO:0000256" key="3">
    <source>
        <dbReference type="ARBA" id="ARBA00022989"/>
    </source>
</evidence>
<feature type="transmembrane region" description="Helical" evidence="5">
    <location>
        <begin position="107"/>
        <end position="128"/>
    </location>
</feature>
<keyword evidence="2 5" id="KW-0812">Transmembrane</keyword>
<dbReference type="AlphaFoldDB" id="B9JHJ2"/>
<name>B9JHJ2_RHIR8</name>
<evidence type="ECO:0000256" key="5">
    <source>
        <dbReference type="SAM" id="Phobius"/>
    </source>
</evidence>
<reference evidence="7 8" key="1">
    <citation type="journal article" date="2009" name="J. Bacteriol.">
        <title>Genome sequences of three Agrobacterium biovars help elucidate the evolution of multichromosome genomes in bacteria.</title>
        <authorList>
            <person name="Slater S.C."/>
            <person name="Goldman B.S."/>
            <person name="Goodner B."/>
            <person name="Setubal J.C."/>
            <person name="Farrand S.K."/>
            <person name="Nester E.W."/>
            <person name="Burr T.J."/>
            <person name="Banta L."/>
            <person name="Dickerman A.W."/>
            <person name="Paulsen I."/>
            <person name="Otten L."/>
            <person name="Suen G."/>
            <person name="Welch R."/>
            <person name="Almeida N.F."/>
            <person name="Arnold F."/>
            <person name="Burton O.T."/>
            <person name="Du Z."/>
            <person name="Ewing A."/>
            <person name="Godsy E."/>
            <person name="Heisel S."/>
            <person name="Houmiel K.L."/>
            <person name="Jhaveri J."/>
            <person name="Lu J."/>
            <person name="Miller N.M."/>
            <person name="Norton S."/>
            <person name="Chen Q."/>
            <person name="Phoolcharoen W."/>
            <person name="Ohlin V."/>
            <person name="Ondrusek D."/>
            <person name="Pride N."/>
            <person name="Stricklin S.L."/>
            <person name="Sun J."/>
            <person name="Wheeler C."/>
            <person name="Wilson L."/>
            <person name="Zhu H."/>
            <person name="Wood D.W."/>
        </authorList>
    </citation>
    <scope>NUCLEOTIDE SEQUENCE [LARGE SCALE GENOMIC DNA]</scope>
    <source>
        <strain evidence="8">K84 / ATCC BAA-868</strain>
    </source>
</reference>
<dbReference type="Gene3D" id="1.20.1720.10">
    <property type="entry name" value="Multidrug resistance protein D"/>
    <property type="match status" value="1"/>
</dbReference>
<feature type="transmembrane region" description="Helical" evidence="5">
    <location>
        <begin position="365"/>
        <end position="389"/>
    </location>
</feature>
<dbReference type="CDD" id="cd17321">
    <property type="entry name" value="MFS_MMR_MDR_like"/>
    <property type="match status" value="1"/>
</dbReference>
<feature type="transmembrane region" description="Helical" evidence="5">
    <location>
        <begin position="207"/>
        <end position="226"/>
    </location>
</feature>
<dbReference type="RefSeq" id="WP_012649704.1">
    <property type="nucleotide sequence ID" value="NC_011983.1"/>
</dbReference>
<feature type="transmembrane region" description="Helical" evidence="5">
    <location>
        <begin position="82"/>
        <end position="101"/>
    </location>
</feature>
<evidence type="ECO:0000256" key="2">
    <source>
        <dbReference type="ARBA" id="ARBA00022692"/>
    </source>
</evidence>
<dbReference type="GO" id="GO:0022857">
    <property type="term" value="F:transmembrane transporter activity"/>
    <property type="evidence" value="ECO:0007669"/>
    <property type="project" value="InterPro"/>
</dbReference>
<dbReference type="STRING" id="311403.Arad_8010"/>
<gene>
    <name evidence="7" type="ordered locus">Arad_8010</name>
</gene>
<proteinExistence type="predicted"/>
<keyword evidence="4 5" id="KW-0472">Membrane</keyword>
<protein>
    <submittedName>
        <fullName evidence="7">Transporter</fullName>
    </submittedName>
</protein>
<comment type="subcellular location">
    <subcellularLocation>
        <location evidence="1">Membrane</location>
        <topology evidence="1">Multi-pass membrane protein</topology>
    </subcellularLocation>
</comment>
<evidence type="ECO:0000256" key="1">
    <source>
        <dbReference type="ARBA" id="ARBA00004141"/>
    </source>
</evidence>
<evidence type="ECO:0000313" key="8">
    <source>
        <dbReference type="Proteomes" id="UP000001600"/>
    </source>
</evidence>
<dbReference type="PROSITE" id="PS50850">
    <property type="entry name" value="MFS"/>
    <property type="match status" value="1"/>
</dbReference>
<feature type="domain" description="Major facilitator superfamily (MFS) profile" evidence="6">
    <location>
        <begin position="16"/>
        <end position="474"/>
    </location>
</feature>
<feature type="transmembrane region" description="Helical" evidence="5">
    <location>
        <begin position="140"/>
        <end position="164"/>
    </location>
</feature>
<dbReference type="Pfam" id="PF07690">
    <property type="entry name" value="MFS_1"/>
    <property type="match status" value="1"/>
</dbReference>
<dbReference type="Gene3D" id="1.20.1250.20">
    <property type="entry name" value="MFS general substrate transporter like domains"/>
    <property type="match status" value="1"/>
</dbReference>
<feature type="transmembrane region" description="Helical" evidence="5">
    <location>
        <begin position="410"/>
        <end position="431"/>
    </location>
</feature>